<evidence type="ECO:0000313" key="1">
    <source>
        <dbReference type="EMBL" id="OAX36338.1"/>
    </source>
</evidence>
<dbReference type="InParanoid" id="A0A1B7MUP7"/>
<dbReference type="Proteomes" id="UP000092154">
    <property type="component" value="Unassembled WGS sequence"/>
</dbReference>
<sequence length="141" mass="16583">LNKRWLNQWKQSPRYARSIVIDPSMPSNKFIKLISSLPKQQTSVYTQLHTCHIPLSHHLHKTNRVDSTHYPTCPGRNKTIYHYLFHCPQYAHERHILFNALRRQATSISYLLISDKATEPLMRFINSTGRVKPTFDEISID</sequence>
<dbReference type="AlphaFoldDB" id="A0A1B7MUP7"/>
<proteinExistence type="predicted"/>
<keyword evidence="2" id="KW-1185">Reference proteome</keyword>
<feature type="non-terminal residue" evidence="1">
    <location>
        <position position="1"/>
    </location>
</feature>
<dbReference type="OrthoDB" id="2671200at2759"/>
<evidence type="ECO:0000313" key="2">
    <source>
        <dbReference type="Proteomes" id="UP000092154"/>
    </source>
</evidence>
<accession>A0A1B7MUP7</accession>
<name>A0A1B7MUP7_9AGAM</name>
<dbReference type="EMBL" id="KV448424">
    <property type="protein sequence ID" value="OAX36338.1"/>
    <property type="molecule type" value="Genomic_DNA"/>
</dbReference>
<reference evidence="1 2" key="1">
    <citation type="submission" date="2016-06" db="EMBL/GenBank/DDBJ databases">
        <title>Comparative genomics of the ectomycorrhizal sister species Rhizopogon vinicolor and Rhizopogon vesiculosus (Basidiomycota: Boletales) reveals a divergence of the mating type B locus.</title>
        <authorList>
            <consortium name="DOE Joint Genome Institute"/>
            <person name="Mujic A.B."/>
            <person name="Kuo A."/>
            <person name="Tritt A."/>
            <person name="Lipzen A."/>
            <person name="Chen C."/>
            <person name="Johnson J."/>
            <person name="Sharma A."/>
            <person name="Barry K."/>
            <person name="Grigoriev I.V."/>
            <person name="Spatafora J.W."/>
        </authorList>
    </citation>
    <scope>NUCLEOTIDE SEQUENCE [LARGE SCALE GENOMIC DNA]</scope>
    <source>
        <strain evidence="1 2">AM-OR11-026</strain>
    </source>
</reference>
<organism evidence="1 2">
    <name type="scientific">Rhizopogon vinicolor AM-OR11-026</name>
    <dbReference type="NCBI Taxonomy" id="1314800"/>
    <lineage>
        <taxon>Eukaryota</taxon>
        <taxon>Fungi</taxon>
        <taxon>Dikarya</taxon>
        <taxon>Basidiomycota</taxon>
        <taxon>Agaricomycotina</taxon>
        <taxon>Agaricomycetes</taxon>
        <taxon>Agaricomycetidae</taxon>
        <taxon>Boletales</taxon>
        <taxon>Suillineae</taxon>
        <taxon>Rhizopogonaceae</taxon>
        <taxon>Rhizopogon</taxon>
    </lineage>
</organism>
<evidence type="ECO:0008006" key="3">
    <source>
        <dbReference type="Google" id="ProtNLM"/>
    </source>
</evidence>
<protein>
    <recommendedName>
        <fullName evidence="3">Reverse transcriptase zinc-binding domain-containing protein</fullName>
    </recommendedName>
</protein>
<gene>
    <name evidence="1" type="ORF">K503DRAFT_695325</name>
</gene>